<keyword evidence="2" id="KW-0067">ATP-binding</keyword>
<name>K1TMY4_9ZZZZ</name>
<reference evidence="2" key="1">
    <citation type="journal article" date="2013" name="Environ. Microbiol.">
        <title>Microbiota from the distal guts of lean and obese adolescents exhibit partial functional redundancy besides clear differences in community structure.</title>
        <authorList>
            <person name="Ferrer M."/>
            <person name="Ruiz A."/>
            <person name="Lanza F."/>
            <person name="Haange S.B."/>
            <person name="Oberbach A."/>
            <person name="Till H."/>
            <person name="Bargiela R."/>
            <person name="Campoy C."/>
            <person name="Segura M.T."/>
            <person name="Richter M."/>
            <person name="von Bergen M."/>
            <person name="Seifert J."/>
            <person name="Suarez A."/>
        </authorList>
    </citation>
    <scope>NUCLEOTIDE SEQUENCE</scope>
</reference>
<comment type="caution">
    <text evidence="2">The sequence shown here is derived from an EMBL/GenBank/DDBJ whole genome shotgun (WGS) entry which is preliminary data.</text>
</comment>
<evidence type="ECO:0000313" key="2">
    <source>
        <dbReference type="EMBL" id="EKC74497.1"/>
    </source>
</evidence>
<sequence>MGTKIREKLRRMNPFTRPATLDELPRPLPANPDQRLVRVYVEGYEDVAFWRGIFDHFHNPYLRFEISVPDRGDLPKGKKVLMGMIPDSSEEMLLCVDSDFDYLFAGRTEQSKEVLGAKFMFHTYAYATENYLCYAPSLHNVCVKATKNDTHIFDFVRFMHDYSCTIYPLFLWYAYSAQL</sequence>
<dbReference type="InterPro" id="IPR029492">
    <property type="entry name" value="DUF4435"/>
</dbReference>
<dbReference type="AlphaFoldDB" id="K1TMY4"/>
<gene>
    <name evidence="2" type="ORF">OBE_01840</name>
</gene>
<evidence type="ECO:0000259" key="1">
    <source>
        <dbReference type="Pfam" id="PF14491"/>
    </source>
</evidence>
<proteinExistence type="predicted"/>
<protein>
    <submittedName>
        <fullName evidence="2">ABC transporter ATP-binding protein</fullName>
    </submittedName>
</protein>
<keyword evidence="2" id="KW-0547">Nucleotide-binding</keyword>
<feature type="domain" description="DUF4435" evidence="1">
    <location>
        <begin position="37"/>
        <end position="176"/>
    </location>
</feature>
<accession>K1TMY4</accession>
<feature type="non-terminal residue" evidence="2">
    <location>
        <position position="179"/>
    </location>
</feature>
<dbReference type="EMBL" id="AJWZ01001200">
    <property type="protein sequence ID" value="EKC74497.1"/>
    <property type="molecule type" value="Genomic_DNA"/>
</dbReference>
<dbReference type="Pfam" id="PF14491">
    <property type="entry name" value="DUF4435"/>
    <property type="match status" value="1"/>
</dbReference>
<organism evidence="2">
    <name type="scientific">human gut metagenome</name>
    <dbReference type="NCBI Taxonomy" id="408170"/>
    <lineage>
        <taxon>unclassified sequences</taxon>
        <taxon>metagenomes</taxon>
        <taxon>organismal metagenomes</taxon>
    </lineage>
</organism>
<dbReference type="GO" id="GO:0005524">
    <property type="term" value="F:ATP binding"/>
    <property type="evidence" value="ECO:0007669"/>
    <property type="project" value="UniProtKB-KW"/>
</dbReference>